<dbReference type="InterPro" id="IPR006764">
    <property type="entry name" value="SAM_dep_MeTrfase_SAV2177_type"/>
</dbReference>
<dbReference type="Gene3D" id="3.40.50.150">
    <property type="entry name" value="Vaccinia Virus protein VP39"/>
    <property type="match status" value="1"/>
</dbReference>
<evidence type="ECO:0000313" key="1">
    <source>
        <dbReference type="EMBL" id="KAB2341799.1"/>
    </source>
</evidence>
<proteinExistence type="predicted"/>
<dbReference type="EMBL" id="WBMT01000024">
    <property type="protein sequence ID" value="KAB2341799.1"/>
    <property type="molecule type" value="Genomic_DNA"/>
</dbReference>
<dbReference type="PIRSF" id="PIRSF017393">
    <property type="entry name" value="MTase_SAV2177"/>
    <property type="match status" value="1"/>
</dbReference>
<name>A0A6H9YJY5_9ACTN</name>
<keyword evidence="1" id="KW-0489">Methyltransferase</keyword>
<keyword evidence="1" id="KW-0808">Transferase</keyword>
<dbReference type="Proteomes" id="UP000468735">
    <property type="component" value="Unassembled WGS sequence"/>
</dbReference>
<protein>
    <submittedName>
        <fullName evidence="1">Methyltransferase domain-containing protein</fullName>
    </submittedName>
</protein>
<evidence type="ECO:0000313" key="2">
    <source>
        <dbReference type="Proteomes" id="UP000468735"/>
    </source>
</evidence>
<comment type="caution">
    <text evidence="1">The sequence shown here is derived from an EMBL/GenBank/DDBJ whole genome shotgun (WGS) entry which is preliminary data.</text>
</comment>
<dbReference type="Pfam" id="PF04672">
    <property type="entry name" value="Methyltransf_19"/>
    <property type="match status" value="1"/>
</dbReference>
<sequence>MSERREPPWRLPTAAEAETVMPPEIDTTKPHTARIYDYMLGGKDNFEADRQVAAQVLQAIPDMQNTLRLNRQFLRRAVRYTVRRGVTQFLDIGTGIPTAGNTHEVAQELAPEARIAYVDHDPIVLAHARALMAGDGRGRTTFVQADLREPEKILSATEIQNVLDLDKPVTLMLVSILHFIRDDEDPHGIVARLVDALAPGSYLVLSHASLDPNPQQGAEGAAQWRNASSTMTMRSHADILRMFQGVELVEPGLVSDWNPDGEPDEPGLSLANVWGYGGVAVKR</sequence>
<dbReference type="InterPro" id="IPR029063">
    <property type="entry name" value="SAM-dependent_MTases_sf"/>
</dbReference>
<dbReference type="AlphaFoldDB" id="A0A6H9YJY5"/>
<reference evidence="1 2" key="1">
    <citation type="submission" date="2019-09" db="EMBL/GenBank/DDBJ databases">
        <title>Actinomadura physcomitrii sp. nov., a novel actinomycete isolated from moss [Physcomitrium sphaericum (Ludw) Fuernr].</title>
        <authorList>
            <person name="Zhuang X."/>
            <person name="Liu C."/>
        </authorList>
    </citation>
    <scope>NUCLEOTIDE SEQUENCE [LARGE SCALE GENOMIC DNA]</scope>
    <source>
        <strain evidence="1 2">HMC1</strain>
    </source>
</reference>
<keyword evidence="2" id="KW-1185">Reference proteome</keyword>
<dbReference type="OrthoDB" id="3216820at2"/>
<dbReference type="SUPFAM" id="SSF53335">
    <property type="entry name" value="S-adenosyl-L-methionine-dependent methyltransferases"/>
    <property type="match status" value="1"/>
</dbReference>
<dbReference type="CDD" id="cd02440">
    <property type="entry name" value="AdoMet_MTases"/>
    <property type="match status" value="1"/>
</dbReference>
<accession>A0A6H9YJY5</accession>
<organism evidence="1 2">
    <name type="scientific">Actinomadura rudentiformis</name>
    <dbReference type="NCBI Taxonomy" id="359158"/>
    <lineage>
        <taxon>Bacteria</taxon>
        <taxon>Bacillati</taxon>
        <taxon>Actinomycetota</taxon>
        <taxon>Actinomycetes</taxon>
        <taxon>Streptosporangiales</taxon>
        <taxon>Thermomonosporaceae</taxon>
        <taxon>Actinomadura</taxon>
    </lineage>
</organism>
<dbReference type="RefSeq" id="WP_151567850.1">
    <property type="nucleotide sequence ID" value="NZ_WBMT01000024.1"/>
</dbReference>
<dbReference type="GO" id="GO:0032259">
    <property type="term" value="P:methylation"/>
    <property type="evidence" value="ECO:0007669"/>
    <property type="project" value="UniProtKB-KW"/>
</dbReference>
<dbReference type="GO" id="GO:0008168">
    <property type="term" value="F:methyltransferase activity"/>
    <property type="evidence" value="ECO:0007669"/>
    <property type="project" value="UniProtKB-KW"/>
</dbReference>
<gene>
    <name evidence="1" type="ORF">F8566_40095</name>
</gene>